<dbReference type="CDD" id="cd06223">
    <property type="entry name" value="PRTases_typeI"/>
    <property type="match status" value="1"/>
</dbReference>
<dbReference type="GO" id="GO:0000287">
    <property type="term" value="F:magnesium ion binding"/>
    <property type="evidence" value="ECO:0007669"/>
    <property type="project" value="TreeGrafter"/>
</dbReference>
<dbReference type="GO" id="GO:0004422">
    <property type="term" value="F:hypoxanthine phosphoribosyltransferase activity"/>
    <property type="evidence" value="ECO:0007669"/>
    <property type="project" value="TreeGrafter"/>
</dbReference>
<evidence type="ECO:0000259" key="1">
    <source>
        <dbReference type="Pfam" id="PF00156"/>
    </source>
</evidence>
<protein>
    <recommendedName>
        <fullName evidence="1">Phosphoribosyltransferase domain-containing protein</fullName>
    </recommendedName>
</protein>
<dbReference type="GO" id="GO:0005829">
    <property type="term" value="C:cytosol"/>
    <property type="evidence" value="ECO:0007669"/>
    <property type="project" value="TreeGrafter"/>
</dbReference>
<dbReference type="EMBL" id="BRXW01000361">
    <property type="protein sequence ID" value="GMH47831.1"/>
    <property type="molecule type" value="Genomic_DNA"/>
</dbReference>
<dbReference type="InterPro" id="IPR000836">
    <property type="entry name" value="PRTase_dom"/>
</dbReference>
<name>A0A9W6Z8V5_9STRA</name>
<dbReference type="GO" id="GO:0032264">
    <property type="term" value="P:IMP salvage"/>
    <property type="evidence" value="ECO:0007669"/>
    <property type="project" value="TreeGrafter"/>
</dbReference>
<dbReference type="Gene3D" id="3.40.50.2020">
    <property type="match status" value="1"/>
</dbReference>
<evidence type="ECO:0000313" key="2">
    <source>
        <dbReference type="EMBL" id="GMH47831.1"/>
    </source>
</evidence>
<gene>
    <name evidence="2" type="ORF">TrLO_g3971</name>
</gene>
<dbReference type="Pfam" id="PF00156">
    <property type="entry name" value="Pribosyltran"/>
    <property type="match status" value="1"/>
</dbReference>
<dbReference type="GO" id="GO:0032263">
    <property type="term" value="P:GMP salvage"/>
    <property type="evidence" value="ECO:0007669"/>
    <property type="project" value="TreeGrafter"/>
</dbReference>
<dbReference type="SUPFAM" id="SSF53271">
    <property type="entry name" value="PRTase-like"/>
    <property type="match status" value="1"/>
</dbReference>
<dbReference type="PANTHER" id="PTHR43340:SF1">
    <property type="entry name" value="HYPOXANTHINE PHOSPHORIBOSYLTRANSFERASE"/>
    <property type="match status" value="1"/>
</dbReference>
<keyword evidence="3" id="KW-1185">Reference proteome</keyword>
<reference evidence="3" key="1">
    <citation type="journal article" date="2023" name="Commun. Biol.">
        <title>Genome analysis of Parmales, the sister group of diatoms, reveals the evolutionary specialization of diatoms from phago-mixotrophs to photoautotrophs.</title>
        <authorList>
            <person name="Ban H."/>
            <person name="Sato S."/>
            <person name="Yoshikawa S."/>
            <person name="Yamada K."/>
            <person name="Nakamura Y."/>
            <person name="Ichinomiya M."/>
            <person name="Sato N."/>
            <person name="Blanc-Mathieu R."/>
            <person name="Endo H."/>
            <person name="Kuwata A."/>
            <person name="Ogata H."/>
        </authorList>
    </citation>
    <scope>NUCLEOTIDE SEQUENCE [LARGE SCALE GENOMIC DNA]</scope>
    <source>
        <strain evidence="3">NIES 3700</strain>
    </source>
</reference>
<comment type="caution">
    <text evidence="2">The sequence shown here is derived from an EMBL/GenBank/DDBJ whole genome shotgun (WGS) entry which is preliminary data.</text>
</comment>
<dbReference type="InterPro" id="IPR029057">
    <property type="entry name" value="PRTase-like"/>
</dbReference>
<evidence type="ECO:0000313" key="3">
    <source>
        <dbReference type="Proteomes" id="UP001165122"/>
    </source>
</evidence>
<dbReference type="GO" id="GO:0006178">
    <property type="term" value="P:guanine salvage"/>
    <property type="evidence" value="ECO:0007669"/>
    <property type="project" value="TreeGrafter"/>
</dbReference>
<accession>A0A9W6Z8V5</accession>
<dbReference type="PANTHER" id="PTHR43340">
    <property type="entry name" value="HYPOXANTHINE-GUANINE PHOSPHORIBOSYLTRANSFERASE"/>
    <property type="match status" value="1"/>
</dbReference>
<dbReference type="OrthoDB" id="9449045at2759"/>
<organism evidence="2 3">
    <name type="scientific">Triparma laevis f. longispina</name>
    <dbReference type="NCBI Taxonomy" id="1714387"/>
    <lineage>
        <taxon>Eukaryota</taxon>
        <taxon>Sar</taxon>
        <taxon>Stramenopiles</taxon>
        <taxon>Ochrophyta</taxon>
        <taxon>Bolidophyceae</taxon>
        <taxon>Parmales</taxon>
        <taxon>Triparmaceae</taxon>
        <taxon>Triparma</taxon>
    </lineage>
</organism>
<sequence length="142" mass="15705">MLCDALSQASVPYEIEFIRAKSYLGKTSGELEISSLGEAATAANEYRGKDLIIVEDIIDTGKTMTKLVAKFMSDNAKTVLPVTLLDKRDVEGRVRDFGPYLAGFSIADEFVVGFGLDYNGRFRDVLDVYILSEEGVDRYKEG</sequence>
<dbReference type="Proteomes" id="UP001165122">
    <property type="component" value="Unassembled WGS sequence"/>
</dbReference>
<proteinExistence type="predicted"/>
<dbReference type="InterPro" id="IPR050408">
    <property type="entry name" value="HGPRT"/>
</dbReference>
<dbReference type="GO" id="GO:0046100">
    <property type="term" value="P:hypoxanthine metabolic process"/>
    <property type="evidence" value="ECO:0007669"/>
    <property type="project" value="TreeGrafter"/>
</dbReference>
<feature type="domain" description="Phosphoribosyltransferase" evidence="1">
    <location>
        <begin position="14"/>
        <end position="118"/>
    </location>
</feature>
<dbReference type="AlphaFoldDB" id="A0A9W6Z8V5"/>